<feature type="domain" description="SEA" evidence="6">
    <location>
        <begin position="1502"/>
        <end position="1618"/>
    </location>
</feature>
<dbReference type="PROSITE" id="PS50024">
    <property type="entry name" value="SEA"/>
    <property type="match status" value="3"/>
</dbReference>
<feature type="domain" description="SEA" evidence="6">
    <location>
        <begin position="2199"/>
        <end position="2258"/>
    </location>
</feature>
<comment type="subcellular location">
    <subcellularLocation>
        <location evidence="1">Secreted</location>
    </subcellularLocation>
</comment>
<organism evidence="8 9">
    <name type="scientific">Branchiostoma belcheri</name>
    <name type="common">Amphioxus</name>
    <dbReference type="NCBI Taxonomy" id="7741"/>
    <lineage>
        <taxon>Eukaryota</taxon>
        <taxon>Metazoa</taxon>
        <taxon>Chordata</taxon>
        <taxon>Cephalochordata</taxon>
        <taxon>Leptocardii</taxon>
        <taxon>Amphioxiformes</taxon>
        <taxon>Branchiostomatidae</taxon>
        <taxon>Branchiostoma</taxon>
    </lineage>
</organism>
<dbReference type="PROSITE" id="PS50234">
    <property type="entry name" value="VWFA"/>
    <property type="match status" value="6"/>
</dbReference>
<dbReference type="OrthoDB" id="6132182at2759"/>
<feature type="domain" description="SEA" evidence="6">
    <location>
        <begin position="1803"/>
        <end position="1910"/>
    </location>
</feature>
<dbReference type="InterPro" id="IPR002035">
    <property type="entry name" value="VWF_A"/>
</dbReference>
<keyword evidence="2" id="KW-0964">Secreted</keyword>
<dbReference type="InterPro" id="IPR000082">
    <property type="entry name" value="SEA_dom"/>
</dbReference>
<keyword evidence="4" id="KW-0677">Repeat</keyword>
<dbReference type="Pfam" id="PF00092">
    <property type="entry name" value="VWA"/>
    <property type="match status" value="6"/>
</dbReference>
<name>A0A6P4YS65_BRABE</name>
<dbReference type="Gene3D" id="3.40.50.410">
    <property type="entry name" value="von Willebrand factor, type A domain"/>
    <property type="match status" value="6"/>
</dbReference>
<feature type="domain" description="VWFA" evidence="7">
    <location>
        <begin position="1623"/>
        <end position="1794"/>
    </location>
</feature>
<dbReference type="GeneID" id="109472054"/>
<evidence type="ECO:0000256" key="2">
    <source>
        <dbReference type="ARBA" id="ARBA00022525"/>
    </source>
</evidence>
<dbReference type="Proteomes" id="UP000515135">
    <property type="component" value="Unplaced"/>
</dbReference>
<dbReference type="KEGG" id="bbel:109472054"/>
<evidence type="ECO:0000259" key="7">
    <source>
        <dbReference type="PROSITE" id="PS50234"/>
    </source>
</evidence>
<feature type="domain" description="VWFA" evidence="7">
    <location>
        <begin position="482"/>
        <end position="653"/>
    </location>
</feature>
<evidence type="ECO:0000313" key="8">
    <source>
        <dbReference type="Proteomes" id="UP000515135"/>
    </source>
</evidence>
<dbReference type="InterPro" id="IPR036364">
    <property type="entry name" value="SEA_dom_sf"/>
</dbReference>
<keyword evidence="3" id="KW-0732">Signal</keyword>
<gene>
    <name evidence="9" type="primary">LOC109472054</name>
</gene>
<feature type="domain" description="VWFA" evidence="7">
    <location>
        <begin position="886"/>
        <end position="1057"/>
    </location>
</feature>
<dbReference type="GO" id="GO:0005576">
    <property type="term" value="C:extracellular region"/>
    <property type="evidence" value="ECO:0007669"/>
    <property type="project" value="UniProtKB-SubCell"/>
</dbReference>
<reference evidence="9" key="1">
    <citation type="submission" date="2025-08" db="UniProtKB">
        <authorList>
            <consortium name="RefSeq"/>
        </authorList>
    </citation>
    <scope>IDENTIFICATION</scope>
    <source>
        <tissue evidence="9">Gonad</tissue>
    </source>
</reference>
<feature type="domain" description="VWFA" evidence="7">
    <location>
        <begin position="2021"/>
        <end position="2192"/>
    </location>
</feature>
<dbReference type="PANTHER" id="PTHR24020">
    <property type="entry name" value="COLLAGEN ALPHA"/>
    <property type="match status" value="1"/>
</dbReference>
<evidence type="ECO:0000256" key="5">
    <source>
        <dbReference type="ARBA" id="ARBA00023180"/>
    </source>
</evidence>
<dbReference type="SUPFAM" id="SSF82671">
    <property type="entry name" value="SEA domain"/>
    <property type="match status" value="1"/>
</dbReference>
<evidence type="ECO:0000256" key="4">
    <source>
        <dbReference type="ARBA" id="ARBA00022737"/>
    </source>
</evidence>
<keyword evidence="8" id="KW-1185">Reference proteome</keyword>
<evidence type="ECO:0000256" key="1">
    <source>
        <dbReference type="ARBA" id="ARBA00004613"/>
    </source>
</evidence>
<proteinExistence type="predicted"/>
<dbReference type="FunFam" id="3.40.50.410:FF:000009">
    <property type="entry name" value="Putative vitrin"/>
    <property type="match status" value="1"/>
</dbReference>
<feature type="domain" description="VWFA" evidence="7">
    <location>
        <begin position="76"/>
        <end position="247"/>
    </location>
</feature>
<dbReference type="InterPro" id="IPR050525">
    <property type="entry name" value="ECM_Assembly_Org"/>
</dbReference>
<dbReference type="FunFam" id="3.40.50.410:FF:000004">
    <property type="entry name" value="collagen alpha-6(VI) chain"/>
    <property type="match status" value="5"/>
</dbReference>
<dbReference type="SMART" id="SM00327">
    <property type="entry name" value="VWA"/>
    <property type="match status" value="6"/>
</dbReference>
<protein>
    <submittedName>
        <fullName evidence="9">Collagen alpha-3(VI) chain-like</fullName>
    </submittedName>
</protein>
<dbReference type="CDD" id="cd01472">
    <property type="entry name" value="vWA_collagen"/>
    <property type="match status" value="4"/>
</dbReference>
<evidence type="ECO:0000259" key="6">
    <source>
        <dbReference type="PROSITE" id="PS50024"/>
    </source>
</evidence>
<dbReference type="RefSeq" id="XP_019627188.1">
    <property type="nucleotide sequence ID" value="XM_019771629.1"/>
</dbReference>
<accession>A0A6P4YS65</accession>
<dbReference type="PANTHER" id="PTHR24020:SF87">
    <property type="entry name" value="COLLAGEN ALPHA-1(VI) CHAIN-LIKE"/>
    <property type="match status" value="1"/>
</dbReference>
<dbReference type="InterPro" id="IPR036465">
    <property type="entry name" value="vWFA_dom_sf"/>
</dbReference>
<dbReference type="PRINTS" id="PR00453">
    <property type="entry name" value="VWFADOMAIN"/>
</dbReference>
<evidence type="ECO:0000256" key="3">
    <source>
        <dbReference type="ARBA" id="ARBA00022729"/>
    </source>
</evidence>
<sequence length="2258" mass="238536">MQGTVDIVSLRVTQILPGSTATTTTVDVEVVTTASQVSSVQGRLTNITAPGQILGGATVISSQVALTAPVCSVRVDLVFVLDGTGSVGADNFERMKTFVQKMISDFEIGSEATRIGVVVYSHRAELAISLDAFEDGGALQDAVAAIAYPGGYTRTGAAIDYTTTSAFSTRNGAREGVVRVAIILTDGISYDDPSEPAQSMRKAAIITYAVGIGSNLDRDQLDVIAGVPENLMMLDNFSMLDNLRTTLPGRVCAGATSEQILIRILITSTRFDVSLLNANSTAFQTILYQINTAFLGYFPGVPGFTAPLVSLAPGPTGDSVVAMCLGWVPAFASNTVRSGLLTAPAQLNNLTIDTTFTSVVAARTSVVFARLVVNVNYTAEYQVRGSAAYDALILRLQYQVLNQFSAMQGTVDIVSLRVTQILPGSTATTTTVDVEVVTTASQVSSVQGRLTNITAPGQILGGATVISSQVALTAPVCNVRVDLVFVLDGTGSVGADNFERMKTFVQKMISDFEIGPEATRIGVVVYSHRAVLALRLDAFEDEGALQDAIAAIAYPGGYTLTGAAIDYTTMFAFSTRNGAREGVIRVAIILTDGISFDDVANPAQSMRKAAIITYAVGIGSNLDRDQLDIISGSRRNLFMLDDFSKLEDLRTQLPSRVCDVGSSVVSIVSLVVTSQEYRLELLDANSTLTFGLIAEIQFALNAISDTTQGLLTWQSICFLPGPFGAVAVSLQLAAQPFAVNTIETTIATLTSLGSLQINPSLTTITDGATRRSIIITLELHLTYTVEFGDVSSVSYTNLSVILENGLLQKFTDSPADIQSVSITSVAPGPTATTTSVTVSVVTLGANVDATTQIIVNTTAPGARIGPLPVVSSTVGDTTPPCSAVADIVFVVDGTGSVGLENFERMKTFISQLLAFLDIGENAVRVSIVQYAVQARTEFFLDQYFDLQALQDAVEAIQYMGGYTKTGNAIDFATNVHFDVRNGARATVTKIVVVITDGISQDDVQRPARRMHQAGIVTIAVGVGSNLDSDQLLAIAGDPNTLLSLDDFDRLQDLTTTLPSMLCDVGTSQQIVVSICVTTTYDVLILNANSSVSTALFQQVVQGLTTTVTSSPGIAALQPIGFAPGCGGVVSTVQCAVAPFALDTVQTTFQDLQPDFGDLTIDPGQTTVVSADTRTTIIVTVELTLTYIEDYQDTSSTAYVDLGVTIEDAVLQAVTTTPADVQSVSHYFSGSWNDRNKHIGDCECSGARCKCRRHHPAVADIVFVWTALAASGLENFERMKTFISQLLAFLDIGENAVRVSIVQYAVQARTEFFLDQYFDLQALQDAVEAIQYMGGYTKTGNAIDFATNVHFDVRNGARATVTKIVVVITDGISQDDVQRPARRMRQAGIVTIAVGVGSNLDSDQLLAIAGDPNTLLSLDDFDRLQDLTTTLPSMLCDVDDHRTSSPGIAALQPIGFAPGCGGVVSTVQCAVAPFALDTVQTTFQNLQPDFGDLTIDPGQTTVVSADTRTTIIVTVELTLTYTEDYQDTSSTAYVNLGVTIEDAVLQAFSTTPADVQSVSITSVAPGTTATSTSVTVSVVALGANVDATTQIIINTTAPGTQLGNLPVVSSSVGDTTPPCSAVLDLVFVLDGTGSVGEENFERIKAIVQKLVTNFNIGAGQTRVGIIQYANIQQMEISLDAYSDVDSLVEAIGNIGYIGGNTLTGQALDYTWKFGFSPNNGARTGVVQVAIVITDGVSDDEVSNPAQRMRKAQIVTYAVGIGSNLDNDQLLSIAGTAGNVVMLSDFNRLTDLATTLPQQVCEVGRGVQLFIGLSVPSVTFDDNLLNADSSAYVTLVQQVNSGVTQTLGQIAGLNVIQVINFVPVDTGVVVYCQASAGLWASDSVTQSIVSLTASFGPLTIDPAATEVAPLDAVNLYVSMEIQQAFSGELMNPSSADFQTLSTSLQINTFNTIQGALSVSIIQFSAGSTATTTYVVLLIVVKTSVQTTFIQNFDTAIQSGSYGTLTVVSGSIAITEPPCPNELDIIFVLDGSGSVGSDNFEKIKTFVSKTVARFNIGLTETQFGVIQYNTQPHSEILLNDHQDAASLQQAISDIRYLQGGTNTGQALRYLANNAFSTKNGARAGVSKMAIVVTDGQSADDVVRPALNAGKEGIVLYAVGIGGEVDYQELRDIASSADKVFNVTDFSGLQSIGNTLPDQVCQTGVEVFVQIPITSQTFTGELLNPLSVEYTSFSAVIAGWATTTLQSVSGFQSYQIVAIRPS</sequence>
<dbReference type="SUPFAM" id="SSF53300">
    <property type="entry name" value="vWA-like"/>
    <property type="match status" value="6"/>
</dbReference>
<keyword evidence="5" id="KW-0325">Glycoprotein</keyword>
<evidence type="ECO:0000313" key="9">
    <source>
        <dbReference type="RefSeq" id="XP_019627188.1"/>
    </source>
</evidence>
<feature type="domain" description="VWFA" evidence="7">
    <location>
        <begin position="1259"/>
        <end position="1430"/>
    </location>
</feature>